<dbReference type="PANTHER" id="PTHR13604:SF0">
    <property type="entry name" value="ABASIC SITE PROCESSING PROTEIN HMCES"/>
    <property type="match status" value="1"/>
</dbReference>
<dbReference type="EMBL" id="JAHWDQ010000001">
    <property type="protein sequence ID" value="MBW2939552.1"/>
    <property type="molecule type" value="Genomic_DNA"/>
</dbReference>
<evidence type="ECO:0000256" key="1">
    <source>
        <dbReference type="RuleBase" id="RU364100"/>
    </source>
</evidence>
<dbReference type="EC" id="3.4.-.-" evidence="1"/>
<accession>A0ABS6VMM2</accession>
<name>A0ABS6VMM2_9GAMM</name>
<keyword evidence="1" id="KW-0645">Protease</keyword>
<organism evidence="2 3">
    <name type="scientific">Zhongshania aquimaris</name>
    <dbReference type="NCBI Taxonomy" id="2857107"/>
    <lineage>
        <taxon>Bacteria</taxon>
        <taxon>Pseudomonadati</taxon>
        <taxon>Pseudomonadota</taxon>
        <taxon>Gammaproteobacteria</taxon>
        <taxon>Cellvibrionales</taxon>
        <taxon>Spongiibacteraceae</taxon>
        <taxon>Zhongshania</taxon>
    </lineage>
</organism>
<comment type="similarity">
    <text evidence="1">Belongs to the SOS response-associated peptidase family.</text>
</comment>
<reference evidence="2" key="1">
    <citation type="submission" date="2021-07" db="EMBL/GenBank/DDBJ databases">
        <title>Zhongshania sp. CAU 1632 isolated from seawater.</title>
        <authorList>
            <person name="Kim W."/>
        </authorList>
    </citation>
    <scope>NUCLEOTIDE SEQUENCE</scope>
    <source>
        <strain evidence="2">CAU 1632</strain>
    </source>
</reference>
<dbReference type="InterPro" id="IPR003738">
    <property type="entry name" value="SRAP"/>
</dbReference>
<dbReference type="PANTHER" id="PTHR13604">
    <property type="entry name" value="DC12-RELATED"/>
    <property type="match status" value="1"/>
</dbReference>
<evidence type="ECO:0000313" key="2">
    <source>
        <dbReference type="EMBL" id="MBW2939552.1"/>
    </source>
</evidence>
<dbReference type="Pfam" id="PF02586">
    <property type="entry name" value="SRAP"/>
    <property type="match status" value="1"/>
</dbReference>
<keyword evidence="1" id="KW-0378">Hydrolase</keyword>
<keyword evidence="3" id="KW-1185">Reference proteome</keyword>
<dbReference type="RefSeq" id="WP_219041802.1">
    <property type="nucleotide sequence ID" value="NZ_JAHWDQ010000001.1"/>
</dbReference>
<proteinExistence type="inferred from homology"/>
<sequence length="227" mass="25361">MCGYLGNAIDSPLAKTLMLILGIDLGLLRDNTGTGPAANIDIILSKYGQRTVTRAIWWLLLEQTPDGPKPSKYTSFNTRSDKLNTLGSAGFHAYRESRCIIPATYIIEGNGAKGSRHYHRIEPTSTAFALGGLYREWINQKTGEQIRSCSVITLAPHPKWQTIHNKSTPLFLPPEQSILERWLSEDIIDVTEFNSLLVPSIPERLHCTPIERPRKQTPTGSCFEITD</sequence>
<dbReference type="Proteomes" id="UP001166291">
    <property type="component" value="Unassembled WGS sequence"/>
</dbReference>
<evidence type="ECO:0000313" key="3">
    <source>
        <dbReference type="Proteomes" id="UP001166291"/>
    </source>
</evidence>
<comment type="caution">
    <text evidence="2">The sequence shown here is derived from an EMBL/GenBank/DDBJ whole genome shotgun (WGS) entry which is preliminary data.</text>
</comment>
<gene>
    <name evidence="2" type="ORF">KXJ70_02110</name>
</gene>
<protein>
    <recommendedName>
        <fullName evidence="1">Abasic site processing protein</fullName>
        <ecNumber evidence="1">3.4.-.-</ecNumber>
    </recommendedName>
</protein>